<feature type="compositionally biased region" description="Polar residues" evidence="1">
    <location>
        <begin position="1113"/>
        <end position="1123"/>
    </location>
</feature>
<dbReference type="InterPro" id="IPR026960">
    <property type="entry name" value="RVT-Znf"/>
</dbReference>
<organism evidence="4 5">
    <name type="scientific">Tanacetum coccineum</name>
    <dbReference type="NCBI Taxonomy" id="301880"/>
    <lineage>
        <taxon>Eukaryota</taxon>
        <taxon>Viridiplantae</taxon>
        <taxon>Streptophyta</taxon>
        <taxon>Embryophyta</taxon>
        <taxon>Tracheophyta</taxon>
        <taxon>Spermatophyta</taxon>
        <taxon>Magnoliopsida</taxon>
        <taxon>eudicotyledons</taxon>
        <taxon>Gunneridae</taxon>
        <taxon>Pentapetalae</taxon>
        <taxon>asterids</taxon>
        <taxon>campanulids</taxon>
        <taxon>Asterales</taxon>
        <taxon>Asteraceae</taxon>
        <taxon>Asteroideae</taxon>
        <taxon>Anthemideae</taxon>
        <taxon>Anthemidinae</taxon>
        <taxon>Tanacetum</taxon>
    </lineage>
</organism>
<dbReference type="Proteomes" id="UP001151760">
    <property type="component" value="Unassembled WGS sequence"/>
</dbReference>
<dbReference type="InterPro" id="IPR043502">
    <property type="entry name" value="DNA/RNA_pol_sf"/>
</dbReference>
<evidence type="ECO:0000259" key="2">
    <source>
        <dbReference type="PROSITE" id="PS50878"/>
    </source>
</evidence>
<dbReference type="SUPFAM" id="SSF53098">
    <property type="entry name" value="Ribonuclease H-like"/>
    <property type="match status" value="1"/>
</dbReference>
<dbReference type="InterPro" id="IPR000477">
    <property type="entry name" value="RT_dom"/>
</dbReference>
<evidence type="ECO:0000313" key="5">
    <source>
        <dbReference type="Proteomes" id="UP001151760"/>
    </source>
</evidence>
<dbReference type="PANTHER" id="PTHR31635">
    <property type="entry name" value="REVERSE TRANSCRIPTASE DOMAIN-CONTAINING PROTEIN-RELATED"/>
    <property type="match status" value="1"/>
</dbReference>
<feature type="region of interest" description="Disordered" evidence="1">
    <location>
        <begin position="599"/>
        <end position="636"/>
    </location>
</feature>
<name>A0ABQ5EAM8_9ASTR</name>
<accession>A0ABQ5EAM8</accession>
<comment type="caution">
    <text evidence="4">The sequence shown here is derived from an EMBL/GenBank/DDBJ whole genome shotgun (WGS) entry which is preliminary data.</text>
</comment>
<gene>
    <name evidence="4" type="ORF">Tco_0974069</name>
</gene>
<dbReference type="Gene3D" id="4.10.60.10">
    <property type="entry name" value="Zinc finger, CCHC-type"/>
    <property type="match status" value="1"/>
</dbReference>
<dbReference type="InterPro" id="IPR012337">
    <property type="entry name" value="RNaseH-like_sf"/>
</dbReference>
<sequence length="1134" mass="130208">MSTARWFWEKMEITRGCNASFVTIIPKVSDPIGLGDFRPISLIGCYYKIIAKILAERVKKVVGKVVGKVQNAFIKGRFILDGILVANETIEFLKSKREKGFIFKVDFEKAYDSINWEFLLNIMKRMGFGIKWCKWVENCLKSSSMSVLVNGSPTEEFKLERGIRQGDPLSPFLFILAAEGLNAIVNEAVEKGIFRGVRVGRNRVVISHLQYADDTIFLVNGVKIMLGVNDSEIDEMARWIRCSRWELPFIYLGLPIDMRNEERVADKGRWVNNKWQWEWDWGRSLSGRVCKEFDNLLGVLQNVFISNDGRDRRRWMLQENGEFTVKALTRLVEEKVLRVKNGNQETLWNNWPPKKVNIFVWRALKRILPVLEELDKIGIDLNTLLCPCCDSVVETCAHSLVTYGCYCPKHKQYDYRVNSPSEESHWFEFHNWYRNLRIVLTYEKKIKFVEQPIGPAPDPETVDPDTIDKYYETVNLEEEVACLMLLSMSSDLQRTLEKYNAYDMMKELKTMFEEQATQELFKIVKAFYACKQEEGQSVSSYLLKMKSYLDTLERLGYATPNELGTIAELHAMLKLHEKCIPKKAETPVVLAIREGKIQKDKRKPRGVKGKDKGKNKLAYAPKPKIPSPPKRDNPTKDSICHHCKEVGHWRRNCSSYQAELKNRKEASMASTSGIFTIELYSFPNKAWVYDTGCGTYICNTLQGLRKSKKLKHGALSLYMGNEMRAAVEAIGSFDLILPSGLLIVLENCHFAPTVTMGVSISRLVENGYIHTFTNYGISVSKDNVFYFNAIPHDGIYEIDMHNLYPNVSSTFNVSNKRVKYSLDSSYLWYCRVGHNNARKPANGQSFNVMGSSNPTHNESLEKCKSCIIGKMARKPFPHQVERAKSLSGLIHTDVYGPFRTMSLKRVFQNDVENQLGYGIQLTPPYTPQYNEVFERKTQTLLDMVRSMMNLTALPKSFWGYALESAARILNMVQTKKVTQGNNPHSTRSDEEHNKVVPMEVELQNVKVPIRRSARIPQAPDRSWNKRFDVEIKMIGFTQNPDEPCVYLKASRSSVAFLIHLGEATYILGIKIIRDRSKRLIALSQSAYFDKILKKFKMENSKRGSVPIQENPDYKNSQCAQTPSEVKRIQKVPYT</sequence>
<dbReference type="SUPFAM" id="SSF57756">
    <property type="entry name" value="Retrovirus zinc finger-like domains"/>
    <property type="match status" value="1"/>
</dbReference>
<evidence type="ECO:0000313" key="4">
    <source>
        <dbReference type="EMBL" id="GJT47912.1"/>
    </source>
</evidence>
<dbReference type="Pfam" id="PF13966">
    <property type="entry name" value="zf-RVT"/>
    <property type="match status" value="1"/>
</dbReference>
<reference evidence="4" key="2">
    <citation type="submission" date="2022-01" db="EMBL/GenBank/DDBJ databases">
        <authorList>
            <person name="Yamashiro T."/>
            <person name="Shiraishi A."/>
            <person name="Satake H."/>
            <person name="Nakayama K."/>
        </authorList>
    </citation>
    <scope>NUCLEOTIDE SEQUENCE</scope>
</reference>
<dbReference type="SUPFAM" id="SSF56672">
    <property type="entry name" value="DNA/RNA polymerases"/>
    <property type="match status" value="1"/>
</dbReference>
<dbReference type="PANTHER" id="PTHR31635:SF196">
    <property type="entry name" value="REVERSE TRANSCRIPTASE DOMAIN-CONTAINING PROTEIN-RELATED"/>
    <property type="match status" value="1"/>
</dbReference>
<dbReference type="PROSITE" id="PS50878">
    <property type="entry name" value="RT_POL"/>
    <property type="match status" value="1"/>
</dbReference>
<dbReference type="Pfam" id="PF00078">
    <property type="entry name" value="RVT_1"/>
    <property type="match status" value="1"/>
</dbReference>
<evidence type="ECO:0000259" key="3">
    <source>
        <dbReference type="PROSITE" id="PS50994"/>
    </source>
</evidence>
<feature type="domain" description="Integrase catalytic" evidence="3">
    <location>
        <begin position="890"/>
        <end position="991"/>
    </location>
</feature>
<reference evidence="4" key="1">
    <citation type="journal article" date="2022" name="Int. J. Mol. Sci.">
        <title>Draft Genome of Tanacetum Coccineum: Genomic Comparison of Closely Related Tanacetum-Family Plants.</title>
        <authorList>
            <person name="Yamashiro T."/>
            <person name="Shiraishi A."/>
            <person name="Nakayama K."/>
            <person name="Satake H."/>
        </authorList>
    </citation>
    <scope>NUCLEOTIDE SEQUENCE</scope>
</reference>
<dbReference type="InterPro" id="IPR036397">
    <property type="entry name" value="RNaseH_sf"/>
</dbReference>
<dbReference type="EMBL" id="BQNB010016109">
    <property type="protein sequence ID" value="GJT47912.1"/>
    <property type="molecule type" value="Genomic_DNA"/>
</dbReference>
<keyword evidence="5" id="KW-1185">Reference proteome</keyword>
<feature type="region of interest" description="Disordered" evidence="1">
    <location>
        <begin position="1103"/>
        <end position="1134"/>
    </location>
</feature>
<dbReference type="PROSITE" id="PS50994">
    <property type="entry name" value="INTEGRASE"/>
    <property type="match status" value="1"/>
</dbReference>
<dbReference type="InterPro" id="IPR036875">
    <property type="entry name" value="Znf_CCHC_sf"/>
</dbReference>
<proteinExistence type="predicted"/>
<protein>
    <submittedName>
        <fullName evidence="4">Zinc finger, CCHC-type containing protein</fullName>
    </submittedName>
</protein>
<dbReference type="Gene3D" id="3.30.420.10">
    <property type="entry name" value="Ribonuclease H-like superfamily/Ribonuclease H"/>
    <property type="match status" value="1"/>
</dbReference>
<feature type="domain" description="Reverse transcriptase" evidence="2">
    <location>
        <begin position="6"/>
        <end position="275"/>
    </location>
</feature>
<evidence type="ECO:0000256" key="1">
    <source>
        <dbReference type="SAM" id="MobiDB-lite"/>
    </source>
</evidence>
<dbReference type="CDD" id="cd01650">
    <property type="entry name" value="RT_nLTR_like"/>
    <property type="match status" value="1"/>
</dbReference>
<dbReference type="InterPro" id="IPR001584">
    <property type="entry name" value="Integrase_cat-core"/>
</dbReference>